<evidence type="ECO:0000256" key="4">
    <source>
        <dbReference type="ARBA" id="ARBA00022842"/>
    </source>
</evidence>
<evidence type="ECO:0000313" key="5">
    <source>
        <dbReference type="EMBL" id="TFF64804.1"/>
    </source>
</evidence>
<dbReference type="Pfam" id="PF00702">
    <property type="entry name" value="Hydrolase"/>
    <property type="match status" value="1"/>
</dbReference>
<dbReference type="Proteomes" id="UP000297454">
    <property type="component" value="Unassembled WGS sequence"/>
</dbReference>
<accession>A0A4R9C2R2</accession>
<dbReference type="SFLD" id="SFLDS00003">
    <property type="entry name" value="Haloacid_Dehalogenase"/>
    <property type="match status" value="1"/>
</dbReference>
<reference evidence="5 6" key="1">
    <citation type="submission" date="2019-01" db="EMBL/GenBank/DDBJ databases">
        <title>Draft Genome Sequences of Helcococcus ovis Strains Isolated from the Uterus and Vagina of Dairy Cows with Metritis.</title>
        <authorList>
            <person name="Cunha F."/>
            <person name="Jeon S.J."/>
            <person name="Kutzer P."/>
            <person name="Galvao K.N."/>
        </authorList>
    </citation>
    <scope>NUCLEOTIDE SEQUENCE [LARGE SCALE GENOMIC DNA]</scope>
    <source>
        <strain evidence="5 6">KG-37</strain>
    </source>
</reference>
<evidence type="ECO:0000256" key="2">
    <source>
        <dbReference type="ARBA" id="ARBA00022723"/>
    </source>
</evidence>
<dbReference type="InterPro" id="IPR023214">
    <property type="entry name" value="HAD_sf"/>
</dbReference>
<dbReference type="GeneID" id="97031526"/>
<dbReference type="InterPro" id="IPR051400">
    <property type="entry name" value="HAD-like_hydrolase"/>
</dbReference>
<dbReference type="SFLD" id="SFLDG01129">
    <property type="entry name" value="C1.5:_HAD__Beta-PGM__Phosphata"/>
    <property type="match status" value="1"/>
</dbReference>
<dbReference type="EMBL" id="SCFR01000029">
    <property type="protein sequence ID" value="TFF64804.1"/>
    <property type="molecule type" value="Genomic_DNA"/>
</dbReference>
<keyword evidence="3 5" id="KW-0378">Hydrolase</keyword>
<evidence type="ECO:0000313" key="6">
    <source>
        <dbReference type="Proteomes" id="UP000297454"/>
    </source>
</evidence>
<dbReference type="GO" id="GO:0016791">
    <property type="term" value="F:phosphatase activity"/>
    <property type="evidence" value="ECO:0007669"/>
    <property type="project" value="TreeGrafter"/>
</dbReference>
<dbReference type="InterPro" id="IPR006439">
    <property type="entry name" value="HAD-SF_hydro_IA"/>
</dbReference>
<comment type="cofactor">
    <cofactor evidence="1">
        <name>Mg(2+)</name>
        <dbReference type="ChEBI" id="CHEBI:18420"/>
    </cofactor>
</comment>
<dbReference type="RefSeq" id="WP_134711763.1">
    <property type="nucleotide sequence ID" value="NZ_CP119081.1"/>
</dbReference>
<dbReference type="Gene3D" id="1.10.150.520">
    <property type="match status" value="1"/>
</dbReference>
<proteinExistence type="predicted"/>
<evidence type="ECO:0000256" key="1">
    <source>
        <dbReference type="ARBA" id="ARBA00001946"/>
    </source>
</evidence>
<organism evidence="5 6">
    <name type="scientific">Helcococcus ovis</name>
    <dbReference type="NCBI Taxonomy" id="72026"/>
    <lineage>
        <taxon>Bacteria</taxon>
        <taxon>Bacillati</taxon>
        <taxon>Bacillota</taxon>
        <taxon>Tissierellia</taxon>
        <taxon>Tissierellales</taxon>
        <taxon>Peptoniphilaceae</taxon>
        <taxon>Helcococcus</taxon>
    </lineage>
</organism>
<dbReference type="SUPFAM" id="SSF56784">
    <property type="entry name" value="HAD-like"/>
    <property type="match status" value="1"/>
</dbReference>
<dbReference type="InterPro" id="IPR036412">
    <property type="entry name" value="HAD-like_sf"/>
</dbReference>
<comment type="caution">
    <text evidence="5">The sequence shown here is derived from an EMBL/GenBank/DDBJ whole genome shotgun (WGS) entry which is preliminary data.</text>
</comment>
<sequence>MIKNIIFDLDETLIETRKFLDNFVKSIHQNFFSNIEFELFKKVFYEEIKKEYEKLKDHEFFDLGLGYFDIYFENGLDRFLGIKKSSQIRERIVSNILSKLNIDNSNNLSTKIIRYMMSKWQNHLEKIDGVDELLNKLQNYNLYLLTDGFTDTQLSRAYFLNLDKYFKRSYASEDLEKGKKFSIPFMLLMKENNLIPEETLMIGDNYQSDYLGAKKCGITPIYFDRYNRDDIALLKASNYDELLNIINSL</sequence>
<keyword evidence="2" id="KW-0479">Metal-binding</keyword>
<dbReference type="GO" id="GO:0044281">
    <property type="term" value="P:small molecule metabolic process"/>
    <property type="evidence" value="ECO:0007669"/>
    <property type="project" value="UniProtKB-ARBA"/>
</dbReference>
<dbReference type="AlphaFoldDB" id="A0A4R9C2R2"/>
<evidence type="ECO:0000256" key="3">
    <source>
        <dbReference type="ARBA" id="ARBA00022801"/>
    </source>
</evidence>
<dbReference type="GO" id="GO:0046872">
    <property type="term" value="F:metal ion binding"/>
    <property type="evidence" value="ECO:0007669"/>
    <property type="project" value="UniProtKB-KW"/>
</dbReference>
<dbReference type="PANTHER" id="PTHR46470:SF2">
    <property type="entry name" value="GLYCERALDEHYDE 3-PHOSPHATE PHOSPHATASE"/>
    <property type="match status" value="1"/>
</dbReference>
<dbReference type="OrthoDB" id="9792518at2"/>
<keyword evidence="6" id="KW-1185">Reference proteome</keyword>
<protein>
    <submittedName>
        <fullName evidence="5">HAD family hydrolase</fullName>
    </submittedName>
</protein>
<name>A0A4R9C2R2_9FIRM</name>
<dbReference type="Gene3D" id="3.40.50.1000">
    <property type="entry name" value="HAD superfamily/HAD-like"/>
    <property type="match status" value="1"/>
</dbReference>
<dbReference type="PANTHER" id="PTHR46470">
    <property type="entry name" value="N-ACYLNEURAMINATE-9-PHOSPHATASE"/>
    <property type="match status" value="1"/>
</dbReference>
<keyword evidence="4" id="KW-0460">Magnesium</keyword>
<dbReference type="NCBIfam" id="TIGR01549">
    <property type="entry name" value="HAD-SF-IA-v1"/>
    <property type="match status" value="1"/>
</dbReference>
<gene>
    <name evidence="5" type="ORF">EQF91_07225</name>
</gene>